<dbReference type="RefSeq" id="WP_113892754.1">
    <property type="nucleotide sequence ID" value="NZ_QNRK01000044.1"/>
</dbReference>
<evidence type="ECO:0000256" key="1">
    <source>
        <dbReference type="SAM" id="SignalP"/>
    </source>
</evidence>
<dbReference type="AlphaFoldDB" id="A0A366EM59"/>
<dbReference type="EMBL" id="QNRK01000044">
    <property type="protein sequence ID" value="RBP03451.1"/>
    <property type="molecule type" value="Genomic_DNA"/>
</dbReference>
<dbReference type="Pfam" id="PF06411">
    <property type="entry name" value="HdeA"/>
    <property type="match status" value="1"/>
</dbReference>
<sequence>MDSLNTRFRARLAALGLIAAATIFASAAQAQVELKTYADEKGYINVRALTCGQLAGTFQEDADFMGTWYSGWWNGHMKRHSFNINRTREGIHEVIVYCKSHPDEKVVDAVDAYVKKMQQAGQ</sequence>
<evidence type="ECO:0000313" key="3">
    <source>
        <dbReference type="Proteomes" id="UP000253529"/>
    </source>
</evidence>
<proteinExistence type="predicted"/>
<keyword evidence="1" id="KW-0732">Signal</keyword>
<feature type="chain" id="PRO_5016924914" evidence="1">
    <location>
        <begin position="31"/>
        <end position="122"/>
    </location>
</feature>
<evidence type="ECO:0000313" key="2">
    <source>
        <dbReference type="EMBL" id="RBP03451.1"/>
    </source>
</evidence>
<protein>
    <submittedName>
        <fullName evidence="2">HdeA/HdeB family protein</fullName>
    </submittedName>
</protein>
<organism evidence="2 3">
    <name type="scientific">Roseiarcus fermentans</name>
    <dbReference type="NCBI Taxonomy" id="1473586"/>
    <lineage>
        <taxon>Bacteria</taxon>
        <taxon>Pseudomonadati</taxon>
        <taxon>Pseudomonadota</taxon>
        <taxon>Alphaproteobacteria</taxon>
        <taxon>Hyphomicrobiales</taxon>
        <taxon>Roseiarcaceae</taxon>
        <taxon>Roseiarcus</taxon>
    </lineage>
</organism>
<reference evidence="2 3" key="1">
    <citation type="submission" date="2018-06" db="EMBL/GenBank/DDBJ databases">
        <title>Genomic Encyclopedia of Type Strains, Phase IV (KMG-IV): sequencing the most valuable type-strain genomes for metagenomic binning, comparative biology and taxonomic classification.</title>
        <authorList>
            <person name="Goeker M."/>
        </authorList>
    </citation>
    <scope>NUCLEOTIDE SEQUENCE [LARGE SCALE GENOMIC DNA]</scope>
    <source>
        <strain evidence="2 3">DSM 24875</strain>
    </source>
</reference>
<comment type="caution">
    <text evidence="2">The sequence shown here is derived from an EMBL/GenBank/DDBJ whole genome shotgun (WGS) entry which is preliminary data.</text>
</comment>
<dbReference type="Proteomes" id="UP000253529">
    <property type="component" value="Unassembled WGS sequence"/>
</dbReference>
<dbReference type="InterPro" id="IPR010486">
    <property type="entry name" value="HNS-dep_expression_A/B"/>
</dbReference>
<name>A0A366EM59_9HYPH</name>
<keyword evidence="3" id="KW-1185">Reference proteome</keyword>
<dbReference type="OrthoDB" id="8020410at2"/>
<gene>
    <name evidence="2" type="ORF">DFR50_1446</name>
</gene>
<feature type="signal peptide" evidence="1">
    <location>
        <begin position="1"/>
        <end position="30"/>
    </location>
</feature>
<accession>A0A366EM59</accession>